<dbReference type="InterPro" id="IPR013324">
    <property type="entry name" value="RNA_pol_sigma_r3/r4-like"/>
</dbReference>
<dbReference type="Pfam" id="PF18780">
    <property type="entry name" value="HNH_repeat"/>
    <property type="match status" value="2"/>
</dbReference>
<protein>
    <recommendedName>
        <fullName evidence="1">RNA polymerase sigma-70 region 4 domain-containing protein</fullName>
    </recommendedName>
</protein>
<gene>
    <name evidence="2" type="ORF">FM125_09615</name>
</gene>
<dbReference type="InterPro" id="IPR007630">
    <property type="entry name" value="RNA_pol_sigma70_r4"/>
</dbReference>
<proteinExistence type="predicted"/>
<dbReference type="InterPro" id="IPR036388">
    <property type="entry name" value="WH-like_DNA-bd_sf"/>
</dbReference>
<dbReference type="Pfam" id="PF04545">
    <property type="entry name" value="Sigma70_r4"/>
    <property type="match status" value="1"/>
</dbReference>
<dbReference type="Gene3D" id="1.10.10.10">
    <property type="entry name" value="Winged helix-like DNA-binding domain superfamily/Winged helix DNA-binding domain"/>
    <property type="match status" value="1"/>
</dbReference>
<evidence type="ECO:0000259" key="1">
    <source>
        <dbReference type="Pfam" id="PF04545"/>
    </source>
</evidence>
<dbReference type="SUPFAM" id="SSF88659">
    <property type="entry name" value="Sigma3 and sigma4 domains of RNA polymerase sigma factors"/>
    <property type="match status" value="1"/>
</dbReference>
<dbReference type="GO" id="GO:0006352">
    <property type="term" value="P:DNA-templated transcription initiation"/>
    <property type="evidence" value="ECO:0007669"/>
    <property type="project" value="InterPro"/>
</dbReference>
<reference evidence="2 3" key="1">
    <citation type="submission" date="2017-02" db="EMBL/GenBank/DDBJ databases">
        <authorList>
            <person name="Peterson S.W."/>
        </authorList>
    </citation>
    <scope>NUCLEOTIDE SEQUENCE [LARGE SCALE GENOMIC DNA]</scope>
    <source>
        <strain evidence="2 3">2B3F</strain>
    </source>
</reference>
<evidence type="ECO:0000313" key="2">
    <source>
        <dbReference type="EMBL" id="SJN33655.1"/>
    </source>
</evidence>
<dbReference type="GO" id="GO:0003700">
    <property type="term" value="F:DNA-binding transcription factor activity"/>
    <property type="evidence" value="ECO:0007669"/>
    <property type="project" value="InterPro"/>
</dbReference>
<dbReference type="EMBL" id="FUKP01000065">
    <property type="protein sequence ID" value="SJN33655.1"/>
    <property type="molecule type" value="Genomic_DNA"/>
</dbReference>
<dbReference type="RefSeq" id="WP_102214996.1">
    <property type="nucleotide sequence ID" value="NZ_CP126965.1"/>
</dbReference>
<evidence type="ECO:0000313" key="3">
    <source>
        <dbReference type="Proteomes" id="UP000196230"/>
    </source>
</evidence>
<feature type="domain" description="RNA polymerase sigma-70 region 4" evidence="1">
    <location>
        <begin position="41"/>
        <end position="67"/>
    </location>
</feature>
<name>A0A1R4JPD0_9MICC</name>
<dbReference type="AlphaFoldDB" id="A0A1R4JPD0"/>
<sequence length="426" mass="47396">MTSSLSASTTALTPARRRQIEAMLVRAVGEHDDRALQMAHAYGHGATLEQIGDRWGVTRERVRQIINAGSGYTAPELAQHRRLKAAEEKQFLKASVLAWSEANPGVDLHEGARRFCLERDEFKKLLGRRARFHEASAMRKSFRSGASDEQLLQYLRRFHAETGATTAAAYTAWAKQEGVPGHQTVATRFGRWNNALTAAGIRRAEPVRRESVFTDDDLWAAAMDAFASPEAPVTYREFSEWLQAREGMPSDVLIRNRLQVPFSTLRHAAVRMLATGEVYRGVCTGNVFESRDWKSLAHRDDDPLEPVRGAIADLGPKLTNNAYTVWAKENRAPSALTLMRRTRLRWGALVEAAGGQANHRRNNGYSDQDLVDWVRRFIAEVGSTSSSAYAEWQQGKSAPHLVTVLARFGSWAEALEAAEEQAPSAA</sequence>
<organism evidence="2 3">
    <name type="scientific">Micrococcus lylae</name>
    <dbReference type="NCBI Taxonomy" id="1273"/>
    <lineage>
        <taxon>Bacteria</taxon>
        <taxon>Bacillati</taxon>
        <taxon>Actinomycetota</taxon>
        <taxon>Actinomycetes</taxon>
        <taxon>Micrococcales</taxon>
        <taxon>Micrococcaceae</taxon>
        <taxon>Micrococcus</taxon>
    </lineage>
</organism>
<dbReference type="Proteomes" id="UP000196230">
    <property type="component" value="Unassembled WGS sequence"/>
</dbReference>
<accession>A0A1R4JPD0</accession>
<dbReference type="InterPro" id="IPR041025">
    <property type="entry name" value="HNH_repeat"/>
</dbReference>